<feature type="region of interest" description="Disordered" evidence="1">
    <location>
        <begin position="251"/>
        <end position="283"/>
    </location>
</feature>
<feature type="region of interest" description="Disordered" evidence="1">
    <location>
        <begin position="564"/>
        <end position="587"/>
    </location>
</feature>
<proteinExistence type="predicted"/>
<reference evidence="2" key="1">
    <citation type="submission" date="2017-08" db="EMBL/GenBank/DDBJ databases">
        <authorList>
            <person name="Polle J.E."/>
            <person name="Barry K."/>
            <person name="Cushman J."/>
            <person name="Schmutz J."/>
            <person name="Tran D."/>
            <person name="Hathwaick L.T."/>
            <person name="Yim W.C."/>
            <person name="Jenkins J."/>
            <person name="Mckie-Krisberg Z.M."/>
            <person name="Prochnik S."/>
            <person name="Lindquist E."/>
            <person name="Dockter R.B."/>
            <person name="Adam C."/>
            <person name="Molina H."/>
            <person name="Bunkerborg J."/>
            <person name="Jin E."/>
            <person name="Buchheim M."/>
            <person name="Magnuson J."/>
        </authorList>
    </citation>
    <scope>NUCLEOTIDE SEQUENCE</scope>
    <source>
        <strain evidence="2">CCAP 19/18</strain>
    </source>
</reference>
<dbReference type="EMBL" id="MU069808">
    <property type="protein sequence ID" value="KAF5833491.1"/>
    <property type="molecule type" value="Genomic_DNA"/>
</dbReference>
<feature type="compositionally biased region" description="Low complexity" evidence="1">
    <location>
        <begin position="335"/>
        <end position="352"/>
    </location>
</feature>
<dbReference type="Proteomes" id="UP000815325">
    <property type="component" value="Unassembled WGS sequence"/>
</dbReference>
<evidence type="ECO:0000313" key="3">
    <source>
        <dbReference type="Proteomes" id="UP000815325"/>
    </source>
</evidence>
<name>A0ABQ7GFY0_DUNSA</name>
<feature type="region of interest" description="Disordered" evidence="1">
    <location>
        <begin position="325"/>
        <end position="368"/>
    </location>
</feature>
<evidence type="ECO:0000256" key="1">
    <source>
        <dbReference type="SAM" id="MobiDB-lite"/>
    </source>
</evidence>
<feature type="compositionally biased region" description="Low complexity" evidence="1">
    <location>
        <begin position="605"/>
        <end position="623"/>
    </location>
</feature>
<organism evidence="2 3">
    <name type="scientific">Dunaliella salina</name>
    <name type="common">Green alga</name>
    <name type="synonym">Protococcus salinus</name>
    <dbReference type="NCBI Taxonomy" id="3046"/>
    <lineage>
        <taxon>Eukaryota</taxon>
        <taxon>Viridiplantae</taxon>
        <taxon>Chlorophyta</taxon>
        <taxon>core chlorophytes</taxon>
        <taxon>Chlorophyceae</taxon>
        <taxon>CS clade</taxon>
        <taxon>Chlamydomonadales</taxon>
        <taxon>Dunaliellaceae</taxon>
        <taxon>Dunaliella</taxon>
    </lineage>
</organism>
<keyword evidence="3" id="KW-1185">Reference proteome</keyword>
<comment type="caution">
    <text evidence="2">The sequence shown here is derived from an EMBL/GenBank/DDBJ whole genome shotgun (WGS) entry which is preliminary data.</text>
</comment>
<sequence length="623" mass="67208">MRSNLRTLGPSSPQTSRTGQAHTLAHPSTPWAVNPNHKPSCHGKSASAWRRRMCAASKAKQGEAGSSSNMLDTIVDELRQYKSETERQQDGGQLLHALGQLDVDHFGATVATGWEGSAAWLDVEGRVQDGEMARRMAMLTVNQERVFRRSQQLMHLVSMMAKQRPGVLPPEAVLRVQNQRNKAFSSLEVLAIQHLIQISVAVLPLASVHHLLTDAIPVALAQLKHLAVLRLHHAGNITKAGIAYQKLQDQRNAVQAPEPASRSLWRPSPPSPSKPSGTTPMPHSKAEEIYLLGQIEMMKMATSTWPGCGRVGWVSFGRGQCVERTSRASTADAHSSNTNRSPSSSTDSSCKSARIGSSSGTGEGSPFIIAEDHSSQHLGGAWMAGGLCAGALERAEGARGDASFGAGQGDEFRAAHALLRQAQATPASPRQLPEASRKLEAVLRANLINAIGRWADEHADAFPALAPLPDACVHNTRLRSAGDNVRTGENVARRFTIMASGKALPNLRKQAREQGQWLLQHLYPISNSTSLVIPDWEYNTEVFFTALLELLSAATAMAARAPAPDAQLQQGRQQPPAWLSSSRPGPWVGTPRLQWWGELGVVLNSSRSSSSSSSSSGSHKMEM</sequence>
<accession>A0ABQ7GFY0</accession>
<evidence type="ECO:0000313" key="2">
    <source>
        <dbReference type="EMBL" id="KAF5833491.1"/>
    </source>
</evidence>
<feature type="region of interest" description="Disordered" evidence="1">
    <location>
        <begin position="604"/>
        <end position="623"/>
    </location>
</feature>
<protein>
    <submittedName>
        <fullName evidence="2">Uncharacterized protein</fullName>
    </submittedName>
</protein>
<feature type="compositionally biased region" description="Polar residues" evidence="1">
    <location>
        <begin position="1"/>
        <end position="21"/>
    </location>
</feature>
<feature type="region of interest" description="Disordered" evidence="1">
    <location>
        <begin position="1"/>
        <end position="44"/>
    </location>
</feature>
<feature type="compositionally biased region" description="Polar residues" evidence="1">
    <location>
        <begin position="569"/>
        <end position="583"/>
    </location>
</feature>
<gene>
    <name evidence="2" type="ORF">DUNSADRAFT_10211</name>
</gene>